<dbReference type="STRING" id="946362.F2UBP0"/>
<keyword evidence="5" id="KW-1185">Reference proteome</keyword>
<feature type="signal peptide" evidence="3">
    <location>
        <begin position="1"/>
        <end position="21"/>
    </location>
</feature>
<keyword evidence="2" id="KW-0812">Transmembrane</keyword>
<sequence length="1271" mass="131731">MRMTLLGGVAVLATLGVIVQAQFGDIPTCTDAGIDSEQACTAGCVGQGLTFNRYDELDNFGQLCFCTDASGNLMPICQPSLTPPTQPGGGDADDDADADCEASCADLAACGFLSECADALRCVVENHEELKCLADPTACADECDLMENPAAIGLVGCVQTCDANAPLCTSICTALELSCSQDPLCKETLVCSQDKIAKECLMAGNECSDDMIEQFVMECSVVVPPPVAEHVLQAIRCNGKCDMITSTVSSTNPPPVSTTTAAATASTTAAAATTTIFGPGSGPVGCATQCADASNCMLGNECGQNLQCAISGLVQETCEDPMSCIDGCVDNADTSPLTDALKCTAQCSVPDTCNAQCLLQQGMCAADADCLKVLQCAGEFIRNNDCTTPTCADKFDQLVMHCADTTGVDPSVLAQVQVMFSCFDACTPTMPTAPPSNTTDDDGPCGAQCIDDLNCSLGTDCAQSLVCMATGAIDQACNTIDECRGICTHNDQLAADVQAVQHCTDYCDFTARACPYACGMVTDVCFDDDNCRKALSCLDTGVAEAMNMNLTGDDLNNVIFTFIDRCSMGNEAVYNVIDTIGMCRMHDRCQIAPQSTMSTTTTTTPFDLCANHCIDELSCQLGTSCAKDVGCIVDNAAERKCDDFETCFDVCDTNQDEDMAVLNVASCFHGCGLGDAVGPYCVACRIESFLCEQNAECRDAVECFKMSGCSDLGCDGRGADILQTCTNNLGEDVVSAVMSSVTCSTDCMEPTPPPTGDVTRTPIATTATVSSSTTTTPVATKTTEGSDTTTTTPVATKTTEGSDTTTTTPVATKTTEGSDTTTTTPVATKTTEGSDTTTTTPVATKTTEGSDTTTTTPVATKTTEGSDTTTTTPVATKTTEGSDTTTATTVTKPDTKTTQQGDTTTTTTTTTKPGSKTTATDVQSTSSQAVSTRGQSTRPTGSSTTSTASGSASTASAMPATTTSTTAAPAVSTTTNEVVGCEARCSAAITRCSFDTTCIPQLECLMQTCNGHPSTACTRVCGLDTSDTTFGAVHTCYSDCLTPVSATVLLSSNLTFTGVSASTVNSARAAVLAAIEDFLSFHPFFIATHDAGAQVLFEYAVLVPLDVADDVRAAIVRMNLNTFDLLTAIRDNLSANNATSLVNDFTNSDVSGSDPQQTVSMEPSTSNSTAGVTLGGIIGIAIAGVVLLVIIVAVVMRSRSHSKLGVASAYSNPSVRDPASTFENPLYHSHAVETDPDYDTVNLQDGGFGHEDGMYFDAAPPMDEPTYDSHA</sequence>
<evidence type="ECO:0000313" key="5">
    <source>
        <dbReference type="Proteomes" id="UP000007799"/>
    </source>
</evidence>
<keyword evidence="2" id="KW-0472">Membrane</keyword>
<feature type="compositionally biased region" description="Low complexity" evidence="1">
    <location>
        <begin position="931"/>
        <end position="973"/>
    </location>
</feature>
<name>F2UBP0_SALR5</name>
<feature type="compositionally biased region" description="Low complexity" evidence="1">
    <location>
        <begin position="761"/>
        <end position="920"/>
    </location>
</feature>
<dbReference type="KEGG" id="sre:PTSG_05602"/>
<dbReference type="eggNOG" id="ENOG502QSTA">
    <property type="taxonomic scope" value="Eukaryota"/>
</dbReference>
<dbReference type="Proteomes" id="UP000007799">
    <property type="component" value="Unassembled WGS sequence"/>
</dbReference>
<evidence type="ECO:0000256" key="2">
    <source>
        <dbReference type="SAM" id="Phobius"/>
    </source>
</evidence>
<feature type="region of interest" description="Disordered" evidence="1">
    <location>
        <begin position="745"/>
        <end position="973"/>
    </location>
</feature>
<keyword evidence="2" id="KW-1133">Transmembrane helix</keyword>
<dbReference type="InParanoid" id="F2UBP0"/>
<evidence type="ECO:0000256" key="3">
    <source>
        <dbReference type="SAM" id="SignalP"/>
    </source>
</evidence>
<dbReference type="EMBL" id="GL832967">
    <property type="protein sequence ID" value="EGD73906.1"/>
    <property type="molecule type" value="Genomic_DNA"/>
</dbReference>
<dbReference type="AlphaFoldDB" id="F2UBP0"/>
<dbReference type="GeneID" id="16074046"/>
<evidence type="ECO:0000313" key="4">
    <source>
        <dbReference type="EMBL" id="EGD73906.1"/>
    </source>
</evidence>
<dbReference type="OMA" id="CNTIDEC"/>
<protein>
    <submittedName>
        <fullName evidence="4">Uncharacterized protein</fullName>
    </submittedName>
</protein>
<accession>F2UBP0</accession>
<reference evidence="4" key="1">
    <citation type="submission" date="2009-08" db="EMBL/GenBank/DDBJ databases">
        <title>Annotation of Salpingoeca rosetta.</title>
        <authorList>
            <consortium name="The Broad Institute Genome Sequencing Platform"/>
            <person name="Russ C."/>
            <person name="Cuomo C."/>
            <person name="Burger G."/>
            <person name="Gray M.W."/>
            <person name="Holland P.W.H."/>
            <person name="King N."/>
            <person name="Lang F.B.F."/>
            <person name="Roger A.J."/>
            <person name="Ruiz-Trillo I."/>
            <person name="Young S.K."/>
            <person name="Zeng Q."/>
            <person name="Gargeya S."/>
            <person name="Alvarado L."/>
            <person name="Berlin A."/>
            <person name="Chapman S.B."/>
            <person name="Chen Z."/>
            <person name="Freedman E."/>
            <person name="Gellesch M."/>
            <person name="Goldberg J."/>
            <person name="Griggs A."/>
            <person name="Gujja S."/>
            <person name="Heilman E."/>
            <person name="Heiman D."/>
            <person name="Howarth C."/>
            <person name="Mehta T."/>
            <person name="Neiman D."/>
            <person name="Pearson M."/>
            <person name="Roberts A."/>
            <person name="Saif S."/>
            <person name="Shea T."/>
            <person name="Shenoy N."/>
            <person name="Sisk P."/>
            <person name="Stolte C."/>
            <person name="Sykes S."/>
            <person name="White J."/>
            <person name="Yandava C."/>
            <person name="Haas B."/>
            <person name="Nusbaum C."/>
            <person name="Birren B."/>
        </authorList>
    </citation>
    <scope>NUCLEOTIDE SEQUENCE [LARGE SCALE GENOMIC DNA]</scope>
    <source>
        <strain evidence="4">ATCC 50818</strain>
    </source>
</reference>
<feature type="chain" id="PRO_5005676113" evidence="3">
    <location>
        <begin position="22"/>
        <end position="1271"/>
    </location>
</feature>
<organism evidence="5">
    <name type="scientific">Salpingoeca rosetta (strain ATCC 50818 / BSB-021)</name>
    <dbReference type="NCBI Taxonomy" id="946362"/>
    <lineage>
        <taxon>Eukaryota</taxon>
        <taxon>Choanoflagellata</taxon>
        <taxon>Craspedida</taxon>
        <taxon>Salpingoecidae</taxon>
        <taxon>Salpingoeca</taxon>
    </lineage>
</organism>
<gene>
    <name evidence="4" type="ORF">PTSG_05602</name>
</gene>
<keyword evidence="3" id="KW-0732">Signal</keyword>
<evidence type="ECO:0000256" key="1">
    <source>
        <dbReference type="SAM" id="MobiDB-lite"/>
    </source>
</evidence>
<dbReference type="RefSeq" id="XP_004993469.1">
    <property type="nucleotide sequence ID" value="XM_004993412.1"/>
</dbReference>
<feature type="region of interest" description="Disordered" evidence="1">
    <location>
        <begin position="1146"/>
        <end position="1166"/>
    </location>
</feature>
<proteinExistence type="predicted"/>
<feature type="compositionally biased region" description="Polar residues" evidence="1">
    <location>
        <begin position="921"/>
        <end position="930"/>
    </location>
</feature>
<feature type="transmembrane region" description="Helical" evidence="2">
    <location>
        <begin position="1170"/>
        <end position="1195"/>
    </location>
</feature>